<evidence type="ECO:0000256" key="6">
    <source>
        <dbReference type="ARBA" id="ARBA00022989"/>
    </source>
</evidence>
<evidence type="ECO:0000313" key="10">
    <source>
        <dbReference type="EMBL" id="PCK32181.1"/>
    </source>
</evidence>
<keyword evidence="4 8" id="KW-1003">Cell membrane</keyword>
<name>A0A2A5JSD1_PSEO7</name>
<evidence type="ECO:0000256" key="1">
    <source>
        <dbReference type="ARBA" id="ARBA00004651"/>
    </source>
</evidence>
<evidence type="ECO:0000256" key="7">
    <source>
        <dbReference type="ARBA" id="ARBA00023136"/>
    </source>
</evidence>
<sequence length="380" mass="42332">MLSLRRLNAIVSKEFMQLARDRITFAMIVMLPLAQLLLFGYAINTDVRHVSAGIVDFSQTYQSRQLIQTAANTQVVDFKGHYDSVLAAEQAITSGKVNTILVIPADFVRRQLNRDYHLKGHKVGNSTAQNSVAQWLIDGSDPLLSGAVAGLSNLPISIKRLPIPALPDPAFSLQNYFNPEKRSSVNIIPGLIAIILTMTMILFTSSALVREREQGNMEFLITTPVRPTELMLGKILPYIFVGFIQMAIILFLGHWLFDVPLNFDMPSLLIVTLLFITASLTLGLLISTKAKNQLQAMQMTVFVLLPAILLSGFMFPFAAMPRAAQYLAEILPATHYVRAIRAVVLRGAHFSDLYFDLLCLVVFSVIGFMIATMRFKKRLD</sequence>
<dbReference type="InterPro" id="IPR000412">
    <property type="entry name" value="ABC_2_transport"/>
</dbReference>
<evidence type="ECO:0000259" key="9">
    <source>
        <dbReference type="PROSITE" id="PS51012"/>
    </source>
</evidence>
<keyword evidence="11" id="KW-1185">Reference proteome</keyword>
<dbReference type="InterPro" id="IPR051449">
    <property type="entry name" value="ABC-2_transporter_component"/>
</dbReference>
<dbReference type="PANTHER" id="PTHR30294">
    <property type="entry name" value="MEMBRANE COMPONENT OF ABC TRANSPORTER YHHJ-RELATED"/>
    <property type="match status" value="1"/>
</dbReference>
<dbReference type="InterPro" id="IPR013525">
    <property type="entry name" value="ABC2_TM"/>
</dbReference>
<accession>A0A2A5JSD1</accession>
<dbReference type="Proteomes" id="UP000228621">
    <property type="component" value="Unassembled WGS sequence"/>
</dbReference>
<comment type="similarity">
    <text evidence="2 8">Belongs to the ABC-2 integral membrane protein family.</text>
</comment>
<evidence type="ECO:0000256" key="8">
    <source>
        <dbReference type="RuleBase" id="RU361157"/>
    </source>
</evidence>
<proteinExistence type="inferred from homology"/>
<comment type="caution">
    <text evidence="10">The sequence shown here is derived from an EMBL/GenBank/DDBJ whole genome shotgun (WGS) entry which is preliminary data.</text>
</comment>
<feature type="transmembrane region" description="Helical" evidence="8">
    <location>
        <begin position="23"/>
        <end position="43"/>
    </location>
</feature>
<dbReference type="PROSITE" id="PS51012">
    <property type="entry name" value="ABC_TM2"/>
    <property type="match status" value="1"/>
</dbReference>
<feature type="transmembrane region" description="Helical" evidence="8">
    <location>
        <begin position="299"/>
        <end position="319"/>
    </location>
</feature>
<dbReference type="PANTHER" id="PTHR30294:SF29">
    <property type="entry name" value="MULTIDRUG ABC TRANSPORTER PERMEASE YBHS-RELATED"/>
    <property type="match status" value="1"/>
</dbReference>
<dbReference type="GO" id="GO:0140359">
    <property type="term" value="F:ABC-type transporter activity"/>
    <property type="evidence" value="ECO:0007669"/>
    <property type="project" value="InterPro"/>
</dbReference>
<dbReference type="InterPro" id="IPR047817">
    <property type="entry name" value="ABC2_TM_bact-type"/>
</dbReference>
<dbReference type="EMBL" id="NKHF01000037">
    <property type="protein sequence ID" value="PCK32181.1"/>
    <property type="molecule type" value="Genomic_DNA"/>
</dbReference>
<evidence type="ECO:0000256" key="4">
    <source>
        <dbReference type="ARBA" id="ARBA00022475"/>
    </source>
</evidence>
<feature type="transmembrane region" description="Helical" evidence="8">
    <location>
        <begin position="268"/>
        <end position="287"/>
    </location>
</feature>
<keyword evidence="6 8" id="KW-1133">Transmembrane helix</keyword>
<evidence type="ECO:0000256" key="3">
    <source>
        <dbReference type="ARBA" id="ARBA00022448"/>
    </source>
</evidence>
<protein>
    <recommendedName>
        <fullName evidence="8">Transport permease protein</fullName>
    </recommendedName>
</protein>
<dbReference type="RefSeq" id="WP_099641629.1">
    <property type="nucleotide sequence ID" value="NZ_NKHF01000037.1"/>
</dbReference>
<feature type="transmembrane region" description="Helical" evidence="8">
    <location>
        <begin position="353"/>
        <end position="371"/>
    </location>
</feature>
<comment type="subcellular location">
    <subcellularLocation>
        <location evidence="8">Cell inner membrane</location>
        <topology evidence="8">Multi-pass membrane protein</topology>
    </subcellularLocation>
    <subcellularLocation>
        <location evidence="1">Cell membrane</location>
        <topology evidence="1">Multi-pass membrane protein</topology>
    </subcellularLocation>
</comment>
<feature type="transmembrane region" description="Helical" evidence="8">
    <location>
        <begin position="235"/>
        <end position="256"/>
    </location>
</feature>
<evidence type="ECO:0000313" key="11">
    <source>
        <dbReference type="Proteomes" id="UP000228621"/>
    </source>
</evidence>
<feature type="domain" description="ABC transmembrane type-2" evidence="9">
    <location>
        <begin position="153"/>
        <end position="378"/>
    </location>
</feature>
<dbReference type="GO" id="GO:0043190">
    <property type="term" value="C:ATP-binding cassette (ABC) transporter complex"/>
    <property type="evidence" value="ECO:0007669"/>
    <property type="project" value="InterPro"/>
</dbReference>
<reference evidence="11" key="1">
    <citation type="journal article" date="2019" name="Genome Announc.">
        <title>Draft Genome Sequence of Pseudoalteromonas piscicida Strain 36Y ROTHPW, an Hypersaline Seawater Isolate from the South Coast of Sonora, Mexico.</title>
        <authorList>
            <person name="Sanchez-Diaz R."/>
            <person name="Molina-Garza Z.J."/>
            <person name="Cruz-Suarez L.E."/>
            <person name="Selvin J."/>
            <person name="Kiran G.S."/>
            <person name="Ibarra-Gamez J.C."/>
            <person name="Gomez-Gil B."/>
            <person name="Galaviz-Silva L."/>
        </authorList>
    </citation>
    <scope>NUCLEOTIDE SEQUENCE [LARGE SCALE GENOMIC DNA]</scope>
    <source>
        <strain evidence="11">36Y_RITHPW</strain>
    </source>
</reference>
<keyword evidence="7 8" id="KW-0472">Membrane</keyword>
<evidence type="ECO:0000256" key="5">
    <source>
        <dbReference type="ARBA" id="ARBA00022692"/>
    </source>
</evidence>
<keyword evidence="5 8" id="KW-0812">Transmembrane</keyword>
<feature type="transmembrane region" description="Helical" evidence="8">
    <location>
        <begin position="187"/>
        <end position="209"/>
    </location>
</feature>
<organism evidence="10 11">
    <name type="scientific">Pseudoalteromonas piscicida</name>
    <dbReference type="NCBI Taxonomy" id="43662"/>
    <lineage>
        <taxon>Bacteria</taxon>
        <taxon>Pseudomonadati</taxon>
        <taxon>Pseudomonadota</taxon>
        <taxon>Gammaproteobacteria</taxon>
        <taxon>Alteromonadales</taxon>
        <taxon>Pseudoalteromonadaceae</taxon>
        <taxon>Pseudoalteromonas</taxon>
    </lineage>
</organism>
<dbReference type="AlphaFoldDB" id="A0A2A5JSD1"/>
<gene>
    <name evidence="10" type="ORF">CEX98_08335</name>
</gene>
<evidence type="ECO:0000256" key="2">
    <source>
        <dbReference type="ARBA" id="ARBA00007783"/>
    </source>
</evidence>
<dbReference type="PRINTS" id="PR00164">
    <property type="entry name" value="ABC2TRNSPORT"/>
</dbReference>
<dbReference type="Gene3D" id="3.40.1710.10">
    <property type="entry name" value="abc type-2 transporter like domain"/>
    <property type="match status" value="1"/>
</dbReference>
<dbReference type="Pfam" id="PF12698">
    <property type="entry name" value="ABC2_membrane_3"/>
    <property type="match status" value="1"/>
</dbReference>
<dbReference type="OrthoDB" id="9808686at2"/>
<keyword evidence="3 8" id="KW-0813">Transport</keyword>